<keyword evidence="3" id="KW-0125">Carotenoid biosynthesis</keyword>
<dbReference type="SUPFAM" id="SSF48576">
    <property type="entry name" value="Terpenoid synthases"/>
    <property type="match status" value="1"/>
</dbReference>
<evidence type="ECO:0000256" key="3">
    <source>
        <dbReference type="ARBA" id="ARBA00022746"/>
    </source>
</evidence>
<gene>
    <name evidence="4" type="ORF">WA026_003579</name>
</gene>
<dbReference type="GO" id="GO:0016117">
    <property type="term" value="P:carotenoid biosynthetic process"/>
    <property type="evidence" value="ECO:0007669"/>
    <property type="project" value="UniProtKB-KW"/>
</dbReference>
<dbReference type="InterPro" id="IPR002060">
    <property type="entry name" value="Squ/phyt_synthse"/>
</dbReference>
<comment type="catalytic activity">
    <reaction evidence="1">
        <text>2 (2E,6E,10E)-geranylgeranyl diphosphate = 15-cis-phytoene + 2 diphosphate</text>
        <dbReference type="Rhea" id="RHEA:34475"/>
        <dbReference type="ChEBI" id="CHEBI:27787"/>
        <dbReference type="ChEBI" id="CHEBI:33019"/>
        <dbReference type="ChEBI" id="CHEBI:58756"/>
        <dbReference type="EC" id="2.5.1.32"/>
    </reaction>
</comment>
<protein>
    <recommendedName>
        <fullName evidence="2">15-cis-phytoene synthase</fullName>
        <ecNumber evidence="2">2.5.1.32</ecNumber>
    </recommendedName>
</protein>
<evidence type="ECO:0000313" key="4">
    <source>
        <dbReference type="EMBL" id="KAK9869855.1"/>
    </source>
</evidence>
<comment type="caution">
    <text evidence="4">The sequence shown here is derived from an EMBL/GenBank/DDBJ whole genome shotgun (WGS) entry which is preliminary data.</text>
</comment>
<keyword evidence="5" id="KW-1185">Reference proteome</keyword>
<sequence length="304" mass="35269">MIFVSNCFRNIHFNLSRAYSTSSSSADYCLDLVRKFDYENFMAVLLLKNQRRSTALAVRSFNVEVARIAEQTTQNSTRQARLQFWNDTVEKCFSKDIQKVPQHPVAVELYKAVCRSNLTKRYFHNLIRGRYSHLNLTNFKNLEEMEVYAEETVSNVYYLILEGCGVKNIHADHVASHLGKAQGIVNSLRSIVLARQLNFIPVPQEILVKYSISEEEILKGRSSSKLGDCTYEIASRAYQHLSKARNLLDKLPRDCIPVFISAVTVDGFLQKLQVEQYDIFSPSLKRKPLFWLPKMMWYNLRNKY</sequence>
<organism evidence="4 5">
    <name type="scientific">Henosepilachna vigintioctopunctata</name>
    <dbReference type="NCBI Taxonomy" id="420089"/>
    <lineage>
        <taxon>Eukaryota</taxon>
        <taxon>Metazoa</taxon>
        <taxon>Ecdysozoa</taxon>
        <taxon>Arthropoda</taxon>
        <taxon>Hexapoda</taxon>
        <taxon>Insecta</taxon>
        <taxon>Pterygota</taxon>
        <taxon>Neoptera</taxon>
        <taxon>Endopterygota</taxon>
        <taxon>Coleoptera</taxon>
        <taxon>Polyphaga</taxon>
        <taxon>Cucujiformia</taxon>
        <taxon>Coccinelloidea</taxon>
        <taxon>Coccinellidae</taxon>
        <taxon>Epilachninae</taxon>
        <taxon>Epilachnini</taxon>
        <taxon>Henosepilachna</taxon>
    </lineage>
</organism>
<evidence type="ECO:0000256" key="1">
    <source>
        <dbReference type="ARBA" id="ARBA00001805"/>
    </source>
</evidence>
<dbReference type="PANTHER" id="PTHR31480">
    <property type="entry name" value="BIFUNCTIONAL LYCOPENE CYCLASE/PHYTOENE SYNTHASE"/>
    <property type="match status" value="1"/>
</dbReference>
<dbReference type="Gene3D" id="1.10.600.10">
    <property type="entry name" value="Farnesyl Diphosphate Synthase"/>
    <property type="match status" value="1"/>
</dbReference>
<dbReference type="Proteomes" id="UP001431783">
    <property type="component" value="Unassembled WGS sequence"/>
</dbReference>
<dbReference type="InterPro" id="IPR008949">
    <property type="entry name" value="Isoprenoid_synthase_dom_sf"/>
</dbReference>
<reference evidence="4 5" key="1">
    <citation type="submission" date="2023-03" db="EMBL/GenBank/DDBJ databases">
        <title>Genome insight into feeding habits of ladybird beetles.</title>
        <authorList>
            <person name="Li H.-S."/>
            <person name="Huang Y.-H."/>
            <person name="Pang H."/>
        </authorList>
    </citation>
    <scope>NUCLEOTIDE SEQUENCE [LARGE SCALE GENOMIC DNA]</scope>
    <source>
        <strain evidence="4">SYSU_2023b</strain>
        <tissue evidence="4">Whole body</tissue>
    </source>
</reference>
<dbReference type="EC" id="2.5.1.32" evidence="2"/>
<evidence type="ECO:0000313" key="5">
    <source>
        <dbReference type="Proteomes" id="UP001431783"/>
    </source>
</evidence>
<name>A0AAW1TQ22_9CUCU</name>
<evidence type="ECO:0000256" key="2">
    <source>
        <dbReference type="ARBA" id="ARBA00012396"/>
    </source>
</evidence>
<proteinExistence type="predicted"/>
<dbReference type="EMBL" id="JARQZJ010000001">
    <property type="protein sequence ID" value="KAK9869855.1"/>
    <property type="molecule type" value="Genomic_DNA"/>
</dbReference>
<dbReference type="Pfam" id="PF00494">
    <property type="entry name" value="SQS_PSY"/>
    <property type="match status" value="1"/>
</dbReference>
<dbReference type="AlphaFoldDB" id="A0AAW1TQ22"/>
<accession>A0AAW1TQ22</accession>